<comment type="function">
    <text evidence="4">Catalyzes the reversible epimerization of cellobiose to 4-O-beta-D-glucopyranosyl-D-mannose (Glc-Man).</text>
</comment>
<dbReference type="AlphaFoldDB" id="A0A4U6D2U5"/>
<evidence type="ECO:0000256" key="4">
    <source>
        <dbReference type="HAMAP-Rule" id="MF_00929"/>
    </source>
</evidence>
<dbReference type="InterPro" id="IPR010819">
    <property type="entry name" value="AGE/CE"/>
</dbReference>
<organism evidence="5 6">
    <name type="scientific">Dyadobacter frigoris</name>
    <dbReference type="NCBI Taxonomy" id="2576211"/>
    <lineage>
        <taxon>Bacteria</taxon>
        <taxon>Pseudomonadati</taxon>
        <taxon>Bacteroidota</taxon>
        <taxon>Cytophagia</taxon>
        <taxon>Cytophagales</taxon>
        <taxon>Spirosomataceae</taxon>
        <taxon>Dyadobacter</taxon>
    </lineage>
</organism>
<accession>A0A4U6D2U5</accession>
<comment type="caution">
    <text evidence="5">The sequence shown here is derived from an EMBL/GenBank/DDBJ whole genome shotgun (WGS) entry which is preliminary data.</text>
</comment>
<name>A0A4U6D2U5_9BACT</name>
<dbReference type="InterPro" id="IPR008928">
    <property type="entry name" value="6-hairpin_glycosidase_sf"/>
</dbReference>
<dbReference type="GO" id="GO:0047736">
    <property type="term" value="F:cellobiose epimerase activity"/>
    <property type="evidence" value="ECO:0007669"/>
    <property type="project" value="UniProtKB-UniRule"/>
</dbReference>
<dbReference type="EMBL" id="SZVO01000008">
    <property type="protein sequence ID" value="TKT90956.1"/>
    <property type="molecule type" value="Genomic_DNA"/>
</dbReference>
<dbReference type="InterPro" id="IPR028584">
    <property type="entry name" value="Cellobiose_2_epim"/>
</dbReference>
<dbReference type="EC" id="5.1.3.11" evidence="4"/>
<evidence type="ECO:0000256" key="3">
    <source>
        <dbReference type="ARBA" id="ARBA00023235"/>
    </source>
</evidence>
<dbReference type="PANTHER" id="PTHR15108">
    <property type="entry name" value="N-ACYLGLUCOSAMINE-2-EPIMERASE"/>
    <property type="match status" value="1"/>
</dbReference>
<gene>
    <name evidence="5" type="ORF">FDK13_18520</name>
</gene>
<comment type="similarity">
    <text evidence="2">Belongs to the N-acylglucosamine 2-epimerase family.</text>
</comment>
<comment type="similarity">
    <text evidence="4">Belongs to the cellobiose 2-epimerase family.</text>
</comment>
<keyword evidence="6" id="KW-1185">Reference proteome</keyword>
<protein>
    <recommendedName>
        <fullName evidence="4">Cellobiose 2-epimerase</fullName>
        <shortName evidence="4">CE</shortName>
        <ecNumber evidence="4">5.1.3.11</ecNumber>
    </recommendedName>
</protein>
<dbReference type="Gene3D" id="1.50.10.10">
    <property type="match status" value="1"/>
</dbReference>
<dbReference type="OrthoDB" id="5141876at2"/>
<evidence type="ECO:0000256" key="2">
    <source>
        <dbReference type="ARBA" id="ARBA00008558"/>
    </source>
</evidence>
<proteinExistence type="inferred from homology"/>
<dbReference type="Pfam" id="PF07221">
    <property type="entry name" value="GlcNAc_2-epim"/>
    <property type="match status" value="1"/>
</dbReference>
<comment type="catalytic activity">
    <reaction evidence="1 4">
        <text>D-cellobiose = beta-D-glucosyl-(1-&gt;4)-D-mannopyranose</text>
        <dbReference type="Rhea" id="RHEA:23384"/>
        <dbReference type="ChEBI" id="CHEBI:17057"/>
        <dbReference type="ChEBI" id="CHEBI:47931"/>
        <dbReference type="EC" id="5.1.3.11"/>
    </reaction>
</comment>
<reference evidence="5 6" key="1">
    <citation type="submission" date="2019-05" db="EMBL/GenBank/DDBJ databases">
        <title>Dyadobacter AR-3-8 sp. nov., isolated from arctic soil.</title>
        <authorList>
            <person name="Chaudhary D.K."/>
        </authorList>
    </citation>
    <scope>NUCLEOTIDE SEQUENCE [LARGE SCALE GENOMIC DNA]</scope>
    <source>
        <strain evidence="5 6">AR-3-8</strain>
    </source>
</reference>
<evidence type="ECO:0000313" key="6">
    <source>
        <dbReference type="Proteomes" id="UP000304900"/>
    </source>
</evidence>
<dbReference type="RefSeq" id="WP_137341498.1">
    <property type="nucleotide sequence ID" value="NZ_BSQH01000020.1"/>
</dbReference>
<dbReference type="HAMAP" id="MF_00929">
    <property type="entry name" value="Cellobiose_2_epim"/>
    <property type="match status" value="1"/>
</dbReference>
<evidence type="ECO:0000313" key="5">
    <source>
        <dbReference type="EMBL" id="TKT90956.1"/>
    </source>
</evidence>
<sequence>MADFAPETFKKELINILDYWEKYAVDRKNGGFYGRVNYENEGIADAPKAVVITSRILWTYSMAKRLLNNPKYLTLADRAFQDLSIHFIDAKEGGVFWSTEASGKPLEMKKQVYGNAFAMYGLSEYYRATNFPPALERAKEIFYVLEKHAFDPVNGGYREAFARDWSETDDYILSKSPYIKSMNTHLHLVEAYTNLYRIWPDKTLKKQTAAMLEAILDHIVNNETSRMELFFTEKWESKDKVISYGHDIEASWLLYETAEVLKDEKLLKKTRDRCIKMAIAVSTGLSPDGALNYEYDPETKHTKTERSWWVAAEQLVGFYNAYQLTKNADFKVKAERSWAYIDSKFIDRERGEWFGAVKEDGTQVRGDKVNFWKCPYHNARACAEMWKRLEKNKK</sequence>
<keyword evidence="3 4" id="KW-0413">Isomerase</keyword>
<dbReference type="InterPro" id="IPR012341">
    <property type="entry name" value="6hp_glycosidase-like_sf"/>
</dbReference>
<dbReference type="SUPFAM" id="SSF48208">
    <property type="entry name" value="Six-hairpin glycosidases"/>
    <property type="match status" value="1"/>
</dbReference>
<dbReference type="Proteomes" id="UP000304900">
    <property type="component" value="Unassembled WGS sequence"/>
</dbReference>
<dbReference type="GO" id="GO:0005975">
    <property type="term" value="P:carbohydrate metabolic process"/>
    <property type="evidence" value="ECO:0007669"/>
    <property type="project" value="InterPro"/>
</dbReference>
<evidence type="ECO:0000256" key="1">
    <source>
        <dbReference type="ARBA" id="ARBA00001470"/>
    </source>
</evidence>